<evidence type="ECO:0000313" key="7">
    <source>
        <dbReference type="Proteomes" id="UP001597261"/>
    </source>
</evidence>
<dbReference type="NCBIfam" id="TIGR01727">
    <property type="entry name" value="oligo_HPY"/>
    <property type="match status" value="1"/>
</dbReference>
<dbReference type="InterPro" id="IPR003593">
    <property type="entry name" value="AAA+_ATPase"/>
</dbReference>
<evidence type="ECO:0000259" key="5">
    <source>
        <dbReference type="PROSITE" id="PS50893"/>
    </source>
</evidence>
<dbReference type="Pfam" id="PF00005">
    <property type="entry name" value="ABC_tran"/>
    <property type="match status" value="1"/>
</dbReference>
<dbReference type="GO" id="GO:0005524">
    <property type="term" value="F:ATP binding"/>
    <property type="evidence" value="ECO:0007669"/>
    <property type="project" value="UniProtKB-KW"/>
</dbReference>
<dbReference type="CDD" id="cd03257">
    <property type="entry name" value="ABC_NikE_OppD_transporters"/>
    <property type="match status" value="1"/>
</dbReference>
<keyword evidence="3" id="KW-0547">Nucleotide-binding</keyword>
<reference evidence="7" key="1">
    <citation type="journal article" date="2019" name="Int. J. Syst. Evol. Microbiol.">
        <title>The Global Catalogue of Microorganisms (GCM) 10K type strain sequencing project: providing services to taxonomists for standard genome sequencing and annotation.</title>
        <authorList>
            <consortium name="The Broad Institute Genomics Platform"/>
            <consortium name="The Broad Institute Genome Sequencing Center for Infectious Disease"/>
            <person name="Wu L."/>
            <person name="Ma J."/>
        </authorList>
    </citation>
    <scope>NUCLEOTIDE SEQUENCE [LARGE SCALE GENOMIC DNA]</scope>
    <source>
        <strain evidence="7">CGMCC 1.12470</strain>
    </source>
</reference>
<dbReference type="SMART" id="SM00382">
    <property type="entry name" value="AAA"/>
    <property type="match status" value="1"/>
</dbReference>
<dbReference type="InterPro" id="IPR027417">
    <property type="entry name" value="P-loop_NTPase"/>
</dbReference>
<dbReference type="SUPFAM" id="SSF52540">
    <property type="entry name" value="P-loop containing nucleoside triphosphate hydrolases"/>
    <property type="match status" value="1"/>
</dbReference>
<evidence type="ECO:0000256" key="3">
    <source>
        <dbReference type="ARBA" id="ARBA00022741"/>
    </source>
</evidence>
<feature type="domain" description="ABC transporter" evidence="5">
    <location>
        <begin position="23"/>
        <end position="273"/>
    </location>
</feature>
<dbReference type="InterPro" id="IPR013563">
    <property type="entry name" value="Oligopep_ABC_C"/>
</dbReference>
<accession>A0ABW4IZ47</accession>
<evidence type="ECO:0000256" key="4">
    <source>
        <dbReference type="ARBA" id="ARBA00022840"/>
    </source>
</evidence>
<dbReference type="InterPro" id="IPR003439">
    <property type="entry name" value="ABC_transporter-like_ATP-bd"/>
</dbReference>
<dbReference type="RefSeq" id="WP_381090725.1">
    <property type="nucleotide sequence ID" value="NZ_JBHUDX010000099.1"/>
</dbReference>
<dbReference type="Proteomes" id="UP001597261">
    <property type="component" value="Unassembled WGS sequence"/>
</dbReference>
<dbReference type="PANTHER" id="PTHR43776:SF7">
    <property type="entry name" value="D,D-DIPEPTIDE TRANSPORT ATP-BINDING PROTEIN DDPF-RELATED"/>
    <property type="match status" value="1"/>
</dbReference>
<comment type="caution">
    <text evidence="6">The sequence shown here is derived from an EMBL/GenBank/DDBJ whole genome shotgun (WGS) entry which is preliminary data.</text>
</comment>
<keyword evidence="2" id="KW-0813">Transport</keyword>
<dbReference type="PROSITE" id="PS50893">
    <property type="entry name" value="ABC_TRANSPORTER_2"/>
    <property type="match status" value="1"/>
</dbReference>
<proteinExistence type="inferred from homology"/>
<organism evidence="6 7">
    <name type="scientific">Streptomyces caeni</name>
    <dbReference type="NCBI Taxonomy" id="2307231"/>
    <lineage>
        <taxon>Bacteria</taxon>
        <taxon>Bacillati</taxon>
        <taxon>Actinomycetota</taxon>
        <taxon>Actinomycetes</taxon>
        <taxon>Kitasatosporales</taxon>
        <taxon>Streptomycetaceae</taxon>
        <taxon>Streptomyces</taxon>
    </lineage>
</organism>
<dbReference type="InterPro" id="IPR017871">
    <property type="entry name" value="ABC_transporter-like_CS"/>
</dbReference>
<dbReference type="InterPro" id="IPR050319">
    <property type="entry name" value="ABC_transp_ATP-bind"/>
</dbReference>
<feature type="non-terminal residue" evidence="6">
    <location>
        <position position="395"/>
    </location>
</feature>
<name>A0ABW4IZ47_9ACTN</name>
<dbReference type="Gene3D" id="3.40.50.300">
    <property type="entry name" value="P-loop containing nucleotide triphosphate hydrolases"/>
    <property type="match status" value="1"/>
</dbReference>
<evidence type="ECO:0000256" key="2">
    <source>
        <dbReference type="ARBA" id="ARBA00022448"/>
    </source>
</evidence>
<evidence type="ECO:0000313" key="6">
    <source>
        <dbReference type="EMBL" id="MFD1662659.1"/>
    </source>
</evidence>
<protein>
    <submittedName>
        <fullName evidence="6">ABC transporter ATP-binding protein</fullName>
    </submittedName>
</protein>
<dbReference type="EMBL" id="JBHUDX010000099">
    <property type="protein sequence ID" value="MFD1662659.1"/>
    <property type="molecule type" value="Genomic_DNA"/>
</dbReference>
<keyword evidence="4 6" id="KW-0067">ATP-binding</keyword>
<comment type="similarity">
    <text evidence="1">Belongs to the ABC transporter superfamily.</text>
</comment>
<gene>
    <name evidence="6" type="ORF">ACFSL4_31920</name>
</gene>
<sequence>MTIPAQSGGATLTKDAAPGETLLKVTGLQKHFPIRKGLLQRQVGAVRAVDGLDFEVKAGETLGVVGESGCGKSTMGRLITRLLEPTAGTIEFEGRDITHLGVGGMRPLRRDVQMIFQDPYSSLNPRHTIGTIVGAPFRLQGVTPEGGIKKEVQRLLSVVGLNPEHYNRYPHEFSGGQRQRIGIARALALNPKLVVADEPVSALDVSIQAQVVNLLDDLQEELGLTYVIIAHDLSVVRHVSDRIAVMYLGKIVELADRDSLYRAPMHPYTKALMSAVPIPDPRRKTAKSERILLQGDVPSPIAPPSGCRFHTRCWKATEICRTTEPQLLELKPRQRVACHHPENFEDQAPQDTVLLSDAKKAAKLVADEVLAETSAAVAAGAGAEASAEEPAEASS</sequence>
<evidence type="ECO:0000256" key="1">
    <source>
        <dbReference type="ARBA" id="ARBA00005417"/>
    </source>
</evidence>
<dbReference type="NCBIfam" id="NF008453">
    <property type="entry name" value="PRK11308.1"/>
    <property type="match status" value="1"/>
</dbReference>
<dbReference type="PROSITE" id="PS00211">
    <property type="entry name" value="ABC_TRANSPORTER_1"/>
    <property type="match status" value="1"/>
</dbReference>
<dbReference type="PANTHER" id="PTHR43776">
    <property type="entry name" value="TRANSPORT ATP-BINDING PROTEIN"/>
    <property type="match status" value="1"/>
</dbReference>
<dbReference type="Pfam" id="PF08352">
    <property type="entry name" value="oligo_HPY"/>
    <property type="match status" value="1"/>
</dbReference>
<keyword evidence="7" id="KW-1185">Reference proteome</keyword>